<comment type="caution">
    <text evidence="3">The sequence shown here is derived from an EMBL/GenBank/DDBJ whole genome shotgun (WGS) entry which is preliminary data.</text>
</comment>
<name>A0A9Q0JRX8_9MAGN</name>
<dbReference type="Proteomes" id="UP001141806">
    <property type="component" value="Unassembled WGS sequence"/>
</dbReference>
<reference evidence="3" key="1">
    <citation type="journal article" date="2023" name="Plant J.">
        <title>The genome of the king protea, Protea cynaroides.</title>
        <authorList>
            <person name="Chang J."/>
            <person name="Duong T.A."/>
            <person name="Schoeman C."/>
            <person name="Ma X."/>
            <person name="Roodt D."/>
            <person name="Barker N."/>
            <person name="Li Z."/>
            <person name="Van de Peer Y."/>
            <person name="Mizrachi E."/>
        </authorList>
    </citation>
    <scope>NUCLEOTIDE SEQUENCE</scope>
    <source>
        <tissue evidence="3">Young leaves</tissue>
    </source>
</reference>
<dbReference type="PANTHER" id="PTHR47833:SF1">
    <property type="entry name" value="PHOTOSYNTHETIC NDH SUBUNIT OF LUMENAL LOCATION 4, CHLOROPLASTIC"/>
    <property type="match status" value="1"/>
</dbReference>
<dbReference type="InterPro" id="IPR001179">
    <property type="entry name" value="PPIase_FKBP_dom"/>
</dbReference>
<dbReference type="PROSITE" id="PS50059">
    <property type="entry name" value="FKBP_PPIASE"/>
    <property type="match status" value="1"/>
</dbReference>
<dbReference type="OrthoDB" id="1902587at2759"/>
<dbReference type="Pfam" id="PF00254">
    <property type="entry name" value="FKBP_C"/>
    <property type="match status" value="1"/>
</dbReference>
<evidence type="ECO:0000313" key="3">
    <source>
        <dbReference type="EMBL" id="KAJ4933741.1"/>
    </source>
</evidence>
<feature type="domain" description="PPIase FKBP-type" evidence="2">
    <location>
        <begin position="120"/>
        <end position="177"/>
    </location>
</feature>
<sequence>MAVSSSTVAVAAVQKPHLLLTFKPNMSACTFRSNSSSSSSSCLRSELSLELKASSKRQLSDMGLGLLAASLMISSPSDANATRIECFATVSEPSCELNFVRSGLAFCDVAVGSGKEAPYEELINLHYTARFADGGVFDSSYKRARPLTMRIGVGKSTVPWLMGFDSRNHAPMCNGCC</sequence>
<dbReference type="GO" id="GO:0009507">
    <property type="term" value="C:chloroplast"/>
    <property type="evidence" value="ECO:0007669"/>
    <property type="project" value="InterPro"/>
</dbReference>
<evidence type="ECO:0000259" key="2">
    <source>
        <dbReference type="PROSITE" id="PS50059"/>
    </source>
</evidence>
<accession>A0A9Q0JRX8</accession>
<dbReference type="AlphaFoldDB" id="A0A9Q0JRX8"/>
<evidence type="ECO:0000313" key="4">
    <source>
        <dbReference type="Proteomes" id="UP001141806"/>
    </source>
</evidence>
<keyword evidence="4" id="KW-1185">Reference proteome</keyword>
<dbReference type="InterPro" id="IPR046357">
    <property type="entry name" value="PPIase_dom_sf"/>
</dbReference>
<keyword evidence="1" id="KW-0697">Rotamase</keyword>
<dbReference type="GO" id="GO:0003755">
    <property type="term" value="F:peptidyl-prolyl cis-trans isomerase activity"/>
    <property type="evidence" value="ECO:0007669"/>
    <property type="project" value="UniProtKB-KW"/>
</dbReference>
<organism evidence="3 4">
    <name type="scientific">Protea cynaroides</name>
    <dbReference type="NCBI Taxonomy" id="273540"/>
    <lineage>
        <taxon>Eukaryota</taxon>
        <taxon>Viridiplantae</taxon>
        <taxon>Streptophyta</taxon>
        <taxon>Embryophyta</taxon>
        <taxon>Tracheophyta</taxon>
        <taxon>Spermatophyta</taxon>
        <taxon>Magnoliopsida</taxon>
        <taxon>Proteales</taxon>
        <taxon>Proteaceae</taxon>
        <taxon>Protea</taxon>
    </lineage>
</organism>
<gene>
    <name evidence="3" type="ORF">NE237_000088</name>
</gene>
<comment type="catalytic activity">
    <reaction evidence="1">
        <text>[protein]-peptidylproline (omega=180) = [protein]-peptidylproline (omega=0)</text>
        <dbReference type="Rhea" id="RHEA:16237"/>
        <dbReference type="Rhea" id="RHEA-COMP:10747"/>
        <dbReference type="Rhea" id="RHEA-COMP:10748"/>
        <dbReference type="ChEBI" id="CHEBI:83833"/>
        <dbReference type="ChEBI" id="CHEBI:83834"/>
        <dbReference type="EC" id="5.2.1.8"/>
    </reaction>
</comment>
<dbReference type="InterPro" id="IPR044183">
    <property type="entry name" value="PNSL4/FKBP13-like"/>
</dbReference>
<dbReference type="EMBL" id="JAMYWD010002894">
    <property type="protein sequence ID" value="KAJ4933741.1"/>
    <property type="molecule type" value="Genomic_DNA"/>
</dbReference>
<dbReference type="EC" id="5.2.1.8" evidence="1"/>
<dbReference type="SUPFAM" id="SSF54534">
    <property type="entry name" value="FKBP-like"/>
    <property type="match status" value="1"/>
</dbReference>
<dbReference type="Gene3D" id="3.10.50.40">
    <property type="match status" value="1"/>
</dbReference>
<protein>
    <recommendedName>
        <fullName evidence="1">peptidylprolyl isomerase</fullName>
        <ecNumber evidence="1">5.2.1.8</ecNumber>
    </recommendedName>
</protein>
<evidence type="ECO:0000256" key="1">
    <source>
        <dbReference type="PROSITE-ProRule" id="PRU00277"/>
    </source>
</evidence>
<proteinExistence type="predicted"/>
<keyword evidence="1" id="KW-0413">Isomerase</keyword>
<dbReference type="PANTHER" id="PTHR47833">
    <property type="entry name" value="PHOTOSYNTHETIC NDH SUBUNIT OF LUMENAL LOCATION 4, CHLOROPLASTIC"/>
    <property type="match status" value="1"/>
</dbReference>